<protein>
    <submittedName>
        <fullName evidence="2">Uncharacterized protein</fullName>
    </submittedName>
</protein>
<feature type="transmembrane region" description="Helical" evidence="1">
    <location>
        <begin position="87"/>
        <end position="105"/>
    </location>
</feature>
<evidence type="ECO:0000313" key="2">
    <source>
        <dbReference type="EMBL" id="CAA9333732.1"/>
    </source>
</evidence>
<keyword evidence="1" id="KW-1133">Transmembrane helix</keyword>
<keyword evidence="1" id="KW-0472">Membrane</keyword>
<dbReference type="AlphaFoldDB" id="A0A6J4LL28"/>
<sequence>MAMTSEVMDPVPRPVHRPAIAAGAAGGTGPPEDPMTTALAHPTRTWTTDPAGLLRLDAAVCGLTGLLAAAAPSAVADVLGPDVPPSVVRWVGAALVVWALDAALLSRTSGRLLRRTVLLAAGGNLAWEAATVVLVVLGAFSFGGAALALAVGALAGGLGVLQLRAVR</sequence>
<keyword evidence="1" id="KW-0812">Transmembrane</keyword>
<feature type="transmembrane region" description="Helical" evidence="1">
    <location>
        <begin position="117"/>
        <end position="140"/>
    </location>
</feature>
<dbReference type="EMBL" id="CADCUE010000123">
    <property type="protein sequence ID" value="CAA9333732.1"/>
    <property type="molecule type" value="Genomic_DNA"/>
</dbReference>
<gene>
    <name evidence="2" type="ORF">AVDCRST_MAG16-1427</name>
</gene>
<evidence type="ECO:0000256" key="1">
    <source>
        <dbReference type="SAM" id="Phobius"/>
    </source>
</evidence>
<feature type="transmembrane region" description="Helical" evidence="1">
    <location>
        <begin position="146"/>
        <end position="166"/>
    </location>
</feature>
<accession>A0A6J4LL28</accession>
<organism evidence="2">
    <name type="scientific">uncultured Frankineae bacterium</name>
    <dbReference type="NCBI Taxonomy" id="437475"/>
    <lineage>
        <taxon>Bacteria</taxon>
        <taxon>Bacillati</taxon>
        <taxon>Actinomycetota</taxon>
        <taxon>Actinomycetes</taxon>
        <taxon>Frankiales</taxon>
        <taxon>environmental samples</taxon>
    </lineage>
</organism>
<feature type="transmembrane region" description="Helical" evidence="1">
    <location>
        <begin position="53"/>
        <end position="75"/>
    </location>
</feature>
<reference evidence="2" key="1">
    <citation type="submission" date="2020-02" db="EMBL/GenBank/DDBJ databases">
        <authorList>
            <person name="Meier V. D."/>
        </authorList>
    </citation>
    <scope>NUCLEOTIDE SEQUENCE</scope>
    <source>
        <strain evidence="2">AVDCRST_MAG16</strain>
    </source>
</reference>
<proteinExistence type="predicted"/>
<name>A0A6J4LL28_9ACTN</name>